<name>A0A8T0NHB2_PANVG</name>
<feature type="compositionally biased region" description="Acidic residues" evidence="6">
    <location>
        <begin position="78"/>
        <end position="150"/>
    </location>
</feature>
<evidence type="ECO:0000256" key="4">
    <source>
        <dbReference type="PROSITE-ProRule" id="PRU00047"/>
    </source>
</evidence>
<dbReference type="AlphaFoldDB" id="A0A8T0NHB2"/>
<keyword evidence="4" id="KW-0862">Zinc</keyword>
<dbReference type="Pfam" id="PF07899">
    <property type="entry name" value="Frigida"/>
    <property type="match status" value="1"/>
</dbReference>
<proteinExistence type="inferred from homology"/>
<evidence type="ECO:0000256" key="6">
    <source>
        <dbReference type="SAM" id="MobiDB-lite"/>
    </source>
</evidence>
<dbReference type="GO" id="GO:0003676">
    <property type="term" value="F:nucleic acid binding"/>
    <property type="evidence" value="ECO:0007669"/>
    <property type="project" value="InterPro"/>
</dbReference>
<dbReference type="PANTHER" id="PTHR31791:SF80">
    <property type="entry name" value="FRIGIDA-LIKE PROTEIN"/>
    <property type="match status" value="1"/>
</dbReference>
<keyword evidence="4" id="KW-0863">Zinc-finger</keyword>
<keyword evidence="4" id="KW-0479">Metal-binding</keyword>
<dbReference type="OrthoDB" id="686663at2759"/>
<evidence type="ECO:0000256" key="2">
    <source>
        <dbReference type="ARBA" id="ARBA00022782"/>
    </source>
</evidence>
<dbReference type="EMBL" id="CM029053">
    <property type="protein sequence ID" value="KAG2547619.1"/>
    <property type="molecule type" value="Genomic_DNA"/>
</dbReference>
<dbReference type="SUPFAM" id="SSF57756">
    <property type="entry name" value="Retrovirus zinc finger-like domains"/>
    <property type="match status" value="1"/>
</dbReference>
<evidence type="ECO:0000256" key="1">
    <source>
        <dbReference type="ARBA" id="ARBA00008956"/>
    </source>
</evidence>
<keyword evidence="9" id="KW-1185">Reference proteome</keyword>
<organism evidence="8 9">
    <name type="scientific">Panicum virgatum</name>
    <name type="common">Blackwell switchgrass</name>
    <dbReference type="NCBI Taxonomy" id="38727"/>
    <lineage>
        <taxon>Eukaryota</taxon>
        <taxon>Viridiplantae</taxon>
        <taxon>Streptophyta</taxon>
        <taxon>Embryophyta</taxon>
        <taxon>Tracheophyta</taxon>
        <taxon>Spermatophyta</taxon>
        <taxon>Magnoliopsida</taxon>
        <taxon>Liliopsida</taxon>
        <taxon>Poales</taxon>
        <taxon>Poaceae</taxon>
        <taxon>PACMAD clade</taxon>
        <taxon>Panicoideae</taxon>
        <taxon>Panicodae</taxon>
        <taxon>Paniceae</taxon>
        <taxon>Panicinae</taxon>
        <taxon>Panicum</taxon>
        <taxon>Panicum sect. Hiantes</taxon>
    </lineage>
</organism>
<dbReference type="GO" id="GO:0030154">
    <property type="term" value="P:cell differentiation"/>
    <property type="evidence" value="ECO:0007669"/>
    <property type="project" value="UniProtKB-KW"/>
</dbReference>
<dbReference type="InterPro" id="IPR012474">
    <property type="entry name" value="Frigida"/>
</dbReference>
<evidence type="ECO:0000256" key="5">
    <source>
        <dbReference type="RuleBase" id="RU364012"/>
    </source>
</evidence>
<evidence type="ECO:0000313" key="8">
    <source>
        <dbReference type="EMBL" id="KAG2547619.1"/>
    </source>
</evidence>
<sequence>MPPTEGLEAAIAELPAKKEVLRQAFDCLAACSPYPLPFTWEELDAHVSSIHSSISRRFRQLQVLEAARPAHTAKNQEEAEEVEEEEEEVEEEVEEEEEEQEEEEGEEGEEEVEEEDIGEEEEEEEEEEEVEEVEEEDVGEEEEEGEEEADKEVKDANIGNQAKDDNEGGVGEEQDANEEAVSIQVSAGQDNEAEWGMQEVDEDAQEDREEEQDTEEEMIGKMTKKQLRRLPPCGRKDLVAACERMDARMLAQFVICVGGILKKKFLDSMFHAPDPAALVLQVVKLFLSSKKFKCAKVWLKCARLIRWLSMASAKPSADTTEEAKLVAKDWKEMVDGKGSCGELDPPAAWGLLQFLISYNIVSEFNIHEIIRIFAMVHHKYNKKNIVNFCKDLGLTDQITDLIDYLIGNGQHIEAFRMVQAFNLEDTYPLFSLLKGLLEKVKRTLNLATPKEVKENLWVARHLAEKELADSSQRGAIMAEIGYLLGKCAKERKQINTKRKKEEQERHEGQHSEQLQELNQNKLIQGKQHPLFQQENIAQVTQQQQDAKRPRQAALKLPTPTIPLVPNVAQIQNFGCPPYVAMPGIDRYCAQPGWPGAKKYRGKTRVCYRCKEKGHLIAACPIQQSEVRSNLTGRTGWCPESPT</sequence>
<dbReference type="PROSITE" id="PS50158">
    <property type="entry name" value="ZF_CCHC"/>
    <property type="match status" value="1"/>
</dbReference>
<accession>A0A8T0NHB2</accession>
<evidence type="ECO:0000256" key="3">
    <source>
        <dbReference type="ARBA" id="ARBA00023089"/>
    </source>
</evidence>
<evidence type="ECO:0000313" key="9">
    <source>
        <dbReference type="Proteomes" id="UP000823388"/>
    </source>
</evidence>
<dbReference type="GO" id="GO:0009908">
    <property type="term" value="P:flower development"/>
    <property type="evidence" value="ECO:0007669"/>
    <property type="project" value="UniProtKB-KW"/>
</dbReference>
<feature type="compositionally biased region" description="Acidic residues" evidence="6">
    <location>
        <begin position="199"/>
        <end position="216"/>
    </location>
</feature>
<feature type="region of interest" description="Disordered" evidence="6">
    <location>
        <begin position="68"/>
        <end position="216"/>
    </location>
</feature>
<dbReference type="Gene3D" id="4.10.60.10">
    <property type="entry name" value="Zinc finger, CCHC-type"/>
    <property type="match status" value="1"/>
</dbReference>
<dbReference type="InterPro" id="IPR001878">
    <property type="entry name" value="Znf_CCHC"/>
</dbReference>
<gene>
    <name evidence="8" type="ORF">PVAP13_9KG114100</name>
</gene>
<dbReference type="GO" id="GO:0008270">
    <property type="term" value="F:zinc ion binding"/>
    <property type="evidence" value="ECO:0007669"/>
    <property type="project" value="UniProtKB-KW"/>
</dbReference>
<keyword evidence="3 5" id="KW-0287">Flowering</keyword>
<evidence type="ECO:0000259" key="7">
    <source>
        <dbReference type="PROSITE" id="PS50158"/>
    </source>
</evidence>
<dbReference type="PANTHER" id="PTHR31791">
    <property type="entry name" value="FRIGIDA-LIKE PROTEIN 3-RELATED"/>
    <property type="match status" value="1"/>
</dbReference>
<dbReference type="InterPro" id="IPR036875">
    <property type="entry name" value="Znf_CCHC_sf"/>
</dbReference>
<feature type="compositionally biased region" description="Basic and acidic residues" evidence="6">
    <location>
        <begin position="494"/>
        <end position="510"/>
    </location>
</feature>
<reference evidence="8" key="1">
    <citation type="submission" date="2020-05" db="EMBL/GenBank/DDBJ databases">
        <title>WGS assembly of Panicum virgatum.</title>
        <authorList>
            <person name="Lovell J.T."/>
            <person name="Jenkins J."/>
            <person name="Shu S."/>
            <person name="Juenger T.E."/>
            <person name="Schmutz J."/>
        </authorList>
    </citation>
    <scope>NUCLEOTIDE SEQUENCE</scope>
    <source>
        <strain evidence="8">AP13</strain>
    </source>
</reference>
<comment type="caution">
    <text evidence="8">The sequence shown here is derived from an EMBL/GenBank/DDBJ whole genome shotgun (WGS) entry which is preliminary data.</text>
</comment>
<dbReference type="Proteomes" id="UP000823388">
    <property type="component" value="Chromosome 9K"/>
</dbReference>
<keyword evidence="5" id="KW-0217">Developmental protein</keyword>
<feature type="region of interest" description="Disordered" evidence="6">
    <location>
        <begin position="494"/>
        <end position="513"/>
    </location>
</feature>
<protein>
    <recommendedName>
        <fullName evidence="5">FRIGIDA-like protein</fullName>
    </recommendedName>
</protein>
<comment type="similarity">
    <text evidence="1 5">Belongs to the Frigida family.</text>
</comment>
<feature type="domain" description="CCHC-type" evidence="7">
    <location>
        <begin position="606"/>
        <end position="620"/>
    </location>
</feature>
<keyword evidence="2 5" id="KW-0221">Differentiation</keyword>